<accession>A0A1H1SNU7</accession>
<gene>
    <name evidence="4" type="ORF">SAMN05216421_1633</name>
</gene>
<evidence type="ECO:0000256" key="1">
    <source>
        <dbReference type="ARBA" id="ARBA00008984"/>
    </source>
</evidence>
<evidence type="ECO:0000256" key="2">
    <source>
        <dbReference type="ARBA" id="ARBA00022490"/>
    </source>
</evidence>
<evidence type="ECO:0000313" key="5">
    <source>
        <dbReference type="Proteomes" id="UP000243207"/>
    </source>
</evidence>
<dbReference type="GO" id="GO:0002143">
    <property type="term" value="P:tRNA wobble position uridine thiolation"/>
    <property type="evidence" value="ECO:0007669"/>
    <property type="project" value="InterPro"/>
</dbReference>
<dbReference type="PANTHER" id="PTHR33279:SF2">
    <property type="entry name" value="SULFUR CARRIER PROTEIN TUSA"/>
    <property type="match status" value="1"/>
</dbReference>
<comment type="similarity">
    <text evidence="1">Belongs to the sulfur carrier protein TusA family.</text>
</comment>
<organism evidence="4 5">
    <name type="scientific">Halopseudomonas xinjiangensis</name>
    <dbReference type="NCBI Taxonomy" id="487184"/>
    <lineage>
        <taxon>Bacteria</taxon>
        <taxon>Pseudomonadati</taxon>
        <taxon>Pseudomonadota</taxon>
        <taxon>Gammaproteobacteria</taxon>
        <taxon>Pseudomonadales</taxon>
        <taxon>Pseudomonadaceae</taxon>
        <taxon>Halopseudomonas</taxon>
    </lineage>
</organism>
<protein>
    <submittedName>
        <fullName evidence="4">tRNA 2-thiouridine synthesizing protein A</fullName>
    </submittedName>
</protein>
<dbReference type="RefSeq" id="WP_093392980.1">
    <property type="nucleotide sequence ID" value="NZ_LT629736.1"/>
</dbReference>
<name>A0A1H1SNU7_9GAMM</name>
<feature type="domain" description="UPF0033" evidence="3">
    <location>
        <begin position="9"/>
        <end position="33"/>
    </location>
</feature>
<reference evidence="5" key="1">
    <citation type="submission" date="2016-10" db="EMBL/GenBank/DDBJ databases">
        <authorList>
            <person name="Varghese N."/>
            <person name="Submissions S."/>
        </authorList>
    </citation>
    <scope>NUCLEOTIDE SEQUENCE [LARGE SCALE GENOMIC DNA]</scope>
    <source>
        <strain evidence="5">NRRL B-51270</strain>
    </source>
</reference>
<dbReference type="NCBIfam" id="NF001423">
    <property type="entry name" value="PRK00299.1"/>
    <property type="match status" value="1"/>
</dbReference>
<keyword evidence="5" id="KW-1185">Reference proteome</keyword>
<dbReference type="Proteomes" id="UP000243207">
    <property type="component" value="Chromosome I"/>
</dbReference>
<evidence type="ECO:0000313" key="4">
    <source>
        <dbReference type="EMBL" id="SDS49687.1"/>
    </source>
</evidence>
<dbReference type="InterPro" id="IPR036868">
    <property type="entry name" value="TusA-like_sf"/>
</dbReference>
<sequence>MTDTARKQLDTTGLTCPEPVMMLHNAVRDLATGEEVEVRATDPSTQRDIPRFCSFLGHELLEQDEADGVYRYLIRKAD</sequence>
<dbReference type="PROSITE" id="PS01148">
    <property type="entry name" value="UPF0033"/>
    <property type="match status" value="1"/>
</dbReference>
<proteinExistence type="inferred from homology"/>
<evidence type="ECO:0000259" key="3">
    <source>
        <dbReference type="PROSITE" id="PS01148"/>
    </source>
</evidence>
<dbReference type="PANTHER" id="PTHR33279">
    <property type="entry name" value="SULFUR CARRIER PROTEIN YEDF-RELATED"/>
    <property type="match status" value="1"/>
</dbReference>
<dbReference type="InterPro" id="IPR022931">
    <property type="entry name" value="Sulphur_carrier_TusA"/>
</dbReference>
<dbReference type="STRING" id="487184.SAMN05216421_1633"/>
<dbReference type="GO" id="GO:0097163">
    <property type="term" value="F:sulfur carrier activity"/>
    <property type="evidence" value="ECO:0007669"/>
    <property type="project" value="InterPro"/>
</dbReference>
<dbReference type="Gene3D" id="3.30.110.40">
    <property type="entry name" value="TusA-like domain"/>
    <property type="match status" value="1"/>
</dbReference>
<dbReference type="CDD" id="cd03423">
    <property type="entry name" value="SirA"/>
    <property type="match status" value="1"/>
</dbReference>
<dbReference type="InterPro" id="IPR001455">
    <property type="entry name" value="TusA-like"/>
</dbReference>
<dbReference type="OrthoDB" id="9797352at2"/>
<dbReference type="Pfam" id="PF01206">
    <property type="entry name" value="TusA"/>
    <property type="match status" value="1"/>
</dbReference>
<keyword evidence="2" id="KW-0963">Cytoplasm</keyword>
<dbReference type="SUPFAM" id="SSF64307">
    <property type="entry name" value="SirA-like"/>
    <property type="match status" value="1"/>
</dbReference>
<dbReference type="AlphaFoldDB" id="A0A1H1SNU7"/>
<dbReference type="EMBL" id="LT629736">
    <property type="protein sequence ID" value="SDS49687.1"/>
    <property type="molecule type" value="Genomic_DNA"/>
</dbReference>